<dbReference type="EMBL" id="JBFCZG010000003">
    <property type="protein sequence ID" value="KAL3424506.1"/>
    <property type="molecule type" value="Genomic_DNA"/>
</dbReference>
<feature type="region of interest" description="Disordered" evidence="7">
    <location>
        <begin position="98"/>
        <end position="117"/>
    </location>
</feature>
<evidence type="ECO:0000256" key="3">
    <source>
        <dbReference type="ARBA" id="ARBA00012601"/>
    </source>
</evidence>
<dbReference type="Proteomes" id="UP001629113">
    <property type="component" value="Unassembled WGS sequence"/>
</dbReference>
<evidence type="ECO:0000256" key="7">
    <source>
        <dbReference type="SAM" id="MobiDB-lite"/>
    </source>
</evidence>
<dbReference type="InterPro" id="IPR001547">
    <property type="entry name" value="Glyco_hydro_5"/>
</dbReference>
<comment type="caution">
    <text evidence="10">The sequence shown here is derived from an EMBL/GenBank/DDBJ whole genome shotgun (WGS) entry which is preliminary data.</text>
</comment>
<evidence type="ECO:0000256" key="2">
    <source>
        <dbReference type="ARBA" id="ARBA00005641"/>
    </source>
</evidence>
<protein>
    <recommendedName>
        <fullName evidence="3">cellulase</fullName>
        <ecNumber evidence="3">3.2.1.4</ecNumber>
    </recommendedName>
</protein>
<accession>A0ABR4PNJ8</accession>
<feature type="domain" description="Glycoside hydrolase family 5" evidence="9">
    <location>
        <begin position="140"/>
        <end position="408"/>
    </location>
</feature>
<dbReference type="Pfam" id="PF00150">
    <property type="entry name" value="Cellulase"/>
    <property type="match status" value="1"/>
</dbReference>
<comment type="similarity">
    <text evidence="2 6">Belongs to the glycosyl hydrolase 5 (cellulase A) family.</text>
</comment>
<dbReference type="Gene3D" id="3.20.20.80">
    <property type="entry name" value="Glycosidases"/>
    <property type="match status" value="1"/>
</dbReference>
<keyword evidence="11" id="KW-1185">Reference proteome</keyword>
<evidence type="ECO:0000313" key="11">
    <source>
        <dbReference type="Proteomes" id="UP001629113"/>
    </source>
</evidence>
<evidence type="ECO:0000313" key="10">
    <source>
        <dbReference type="EMBL" id="KAL3424506.1"/>
    </source>
</evidence>
<keyword evidence="8" id="KW-0732">Signal</keyword>
<evidence type="ECO:0000256" key="4">
    <source>
        <dbReference type="ARBA" id="ARBA00022801"/>
    </source>
</evidence>
<evidence type="ECO:0000256" key="5">
    <source>
        <dbReference type="ARBA" id="ARBA00023295"/>
    </source>
</evidence>
<dbReference type="SUPFAM" id="SSF51445">
    <property type="entry name" value="(Trans)glycosidases"/>
    <property type="match status" value="1"/>
</dbReference>
<sequence length="438" mass="45406">MRFSTCLLAAGFTASALAAPVAQAAVEDDACGGYEAPSSSSAILASSSTAIASVSSAITSSLTKPVTTSAVAPVATEASSSISSSSFITSAVAEPSTTSAANPVTTQASSTSASPSITTKVAVPSSTASKNGTLQWLGANQSGAEFGQTNIPGVLGTDYTWPTTSAIQTMIDQGMNIFRVPILMERIAQGTMTASLDATYLGDLSTLISFITGAGAHAVIDMHNFGRYDGAVMASTSDFKTFWTNVATEFKSDEKVIFDCNNEFHDMPSMDIVVSLNQACIDGVRASGATSQYIFVEGTSYTGAWTWTTSGNSDSMGTLTDPSDKIVYEMHQYLDADGSGTSSTCVSSTIGAERVAAATEWLQSNGKKGILGEFAGGVNADCESAVTGMLDSLVAANDVWMGALWWGAGPWWGDYIYAMQPPSGAAYVAYMDLLTKYV</sequence>
<evidence type="ECO:0000256" key="8">
    <source>
        <dbReference type="SAM" id="SignalP"/>
    </source>
</evidence>
<evidence type="ECO:0000256" key="6">
    <source>
        <dbReference type="RuleBase" id="RU361153"/>
    </source>
</evidence>
<keyword evidence="5 6" id="KW-0326">Glycosidase</keyword>
<organism evidence="10 11">
    <name type="scientific">Phlyctema vagabunda</name>
    <dbReference type="NCBI Taxonomy" id="108571"/>
    <lineage>
        <taxon>Eukaryota</taxon>
        <taxon>Fungi</taxon>
        <taxon>Dikarya</taxon>
        <taxon>Ascomycota</taxon>
        <taxon>Pezizomycotina</taxon>
        <taxon>Leotiomycetes</taxon>
        <taxon>Helotiales</taxon>
        <taxon>Dermateaceae</taxon>
        <taxon>Phlyctema</taxon>
    </lineage>
</organism>
<evidence type="ECO:0000259" key="9">
    <source>
        <dbReference type="Pfam" id="PF00150"/>
    </source>
</evidence>
<feature type="compositionally biased region" description="Low complexity" evidence="7">
    <location>
        <begin position="105"/>
        <end position="117"/>
    </location>
</feature>
<keyword evidence="4 6" id="KW-0378">Hydrolase</keyword>
<evidence type="ECO:0000256" key="1">
    <source>
        <dbReference type="ARBA" id="ARBA00000966"/>
    </source>
</evidence>
<gene>
    <name evidence="10" type="ORF">PVAG01_03787</name>
</gene>
<proteinExistence type="inferred from homology"/>
<feature type="chain" id="PRO_5047365307" description="cellulase" evidence="8">
    <location>
        <begin position="19"/>
        <end position="438"/>
    </location>
</feature>
<comment type="catalytic activity">
    <reaction evidence="1">
        <text>Endohydrolysis of (1-&gt;4)-beta-D-glucosidic linkages in cellulose, lichenin and cereal beta-D-glucans.</text>
        <dbReference type="EC" id="3.2.1.4"/>
    </reaction>
</comment>
<reference evidence="10 11" key="1">
    <citation type="submission" date="2024-06" db="EMBL/GenBank/DDBJ databases">
        <title>Complete genome of Phlyctema vagabunda strain 19-DSS-EL-015.</title>
        <authorList>
            <person name="Fiorenzani C."/>
        </authorList>
    </citation>
    <scope>NUCLEOTIDE SEQUENCE [LARGE SCALE GENOMIC DNA]</scope>
    <source>
        <strain evidence="10 11">19-DSS-EL-015</strain>
    </source>
</reference>
<dbReference type="PANTHER" id="PTHR34142:SF1">
    <property type="entry name" value="GLYCOSIDE HYDROLASE FAMILY 5 DOMAIN-CONTAINING PROTEIN"/>
    <property type="match status" value="1"/>
</dbReference>
<name>A0ABR4PNJ8_9HELO</name>
<dbReference type="EC" id="3.2.1.4" evidence="3"/>
<dbReference type="PANTHER" id="PTHR34142">
    <property type="entry name" value="ENDO-BETA-1,4-GLUCANASE A"/>
    <property type="match status" value="1"/>
</dbReference>
<dbReference type="InterPro" id="IPR017853">
    <property type="entry name" value="GH"/>
</dbReference>
<feature type="signal peptide" evidence="8">
    <location>
        <begin position="1"/>
        <end position="18"/>
    </location>
</feature>